<organism evidence="1 2">
    <name type="scientific">Rhabditophanes sp. KR3021</name>
    <dbReference type="NCBI Taxonomy" id="114890"/>
    <lineage>
        <taxon>Eukaryota</taxon>
        <taxon>Metazoa</taxon>
        <taxon>Ecdysozoa</taxon>
        <taxon>Nematoda</taxon>
        <taxon>Chromadorea</taxon>
        <taxon>Rhabditida</taxon>
        <taxon>Tylenchina</taxon>
        <taxon>Panagrolaimomorpha</taxon>
        <taxon>Strongyloidoidea</taxon>
        <taxon>Alloionematidae</taxon>
        <taxon>Rhabditophanes</taxon>
    </lineage>
</organism>
<accession>A0AC35TN38</accession>
<sequence length="192" mass="22086">MSEFDVEKILDKRVFHVKGKKIEKYHVLWLGYPLSEATWEPVANMRYTNVVAIEYEARLAKEKKELEERINTSHSTSPPNSIDENESLDDEESSSDDNKSFSPEANMSNYSDFMVYQTPGLTPALINSKDKGPIKEIRERIEIFGNIFYTVGYEDGSGAFFNERDILGENEKILNRYLGNQQYPNALIGQQK</sequence>
<dbReference type="WBParaSite" id="RSKR_0000246000.1">
    <property type="protein sequence ID" value="RSKR_0000246000.1"/>
    <property type="gene ID" value="RSKR_0000246000"/>
</dbReference>
<reference evidence="2" key="1">
    <citation type="submission" date="2016-11" db="UniProtKB">
        <authorList>
            <consortium name="WormBaseParasite"/>
        </authorList>
    </citation>
    <scope>IDENTIFICATION</scope>
    <source>
        <strain evidence="2">KR3021</strain>
    </source>
</reference>
<evidence type="ECO:0000313" key="2">
    <source>
        <dbReference type="WBParaSite" id="RSKR_0000246000.1"/>
    </source>
</evidence>
<dbReference type="Proteomes" id="UP000095286">
    <property type="component" value="Unplaced"/>
</dbReference>
<name>A0AC35TN38_9BILA</name>
<protein>
    <submittedName>
        <fullName evidence="2">Chromo domain-containing protein</fullName>
    </submittedName>
</protein>
<evidence type="ECO:0000313" key="1">
    <source>
        <dbReference type="Proteomes" id="UP000095286"/>
    </source>
</evidence>
<proteinExistence type="predicted"/>